<dbReference type="InterPro" id="IPR006140">
    <property type="entry name" value="D-isomer_DH_NAD-bd"/>
</dbReference>
<dbReference type="PANTHER" id="PTHR43761:SF1">
    <property type="entry name" value="D-ISOMER SPECIFIC 2-HYDROXYACID DEHYDROGENASE CATALYTIC DOMAIN-CONTAINING PROTEIN-RELATED"/>
    <property type="match status" value="1"/>
</dbReference>
<dbReference type="CDD" id="cd05198">
    <property type="entry name" value="formate_dh_like"/>
    <property type="match status" value="1"/>
</dbReference>
<evidence type="ECO:0000259" key="5">
    <source>
        <dbReference type="Pfam" id="PF00389"/>
    </source>
</evidence>
<protein>
    <submittedName>
        <fullName evidence="7">D-3-phosphoglycerate dehydrogenase</fullName>
    </submittedName>
</protein>
<organism evidence="7 8">
    <name type="scientific">Candidatus Roizmanbacteria bacterium GW2011_GWB1_40_7</name>
    <dbReference type="NCBI Taxonomy" id="1618482"/>
    <lineage>
        <taxon>Bacteria</taxon>
        <taxon>Candidatus Roizmaniibacteriota</taxon>
    </lineage>
</organism>
<evidence type="ECO:0000313" key="7">
    <source>
        <dbReference type="EMBL" id="KKR72444.1"/>
    </source>
</evidence>
<dbReference type="GO" id="GO:0051287">
    <property type="term" value="F:NAD binding"/>
    <property type="evidence" value="ECO:0007669"/>
    <property type="project" value="InterPro"/>
</dbReference>
<dbReference type="AlphaFoldDB" id="A0A0G0T612"/>
<evidence type="ECO:0000256" key="4">
    <source>
        <dbReference type="RuleBase" id="RU003719"/>
    </source>
</evidence>
<evidence type="ECO:0000256" key="3">
    <source>
        <dbReference type="ARBA" id="ARBA00023027"/>
    </source>
</evidence>
<sequence>MKIAIFNPKNEFTKEQQIKLSQLGEVVYTKTRDELPLNKLLEMAKNADILGVDPDPLGGFEKAKKVLTKIAESLPNLKGVALSTTAYGWIDVTYFKKRNIPVSNIPGYSRESVAEHAFALLLCLAKRIIISDRKTQKGNYELEMGFELKEKTLGIIGLGNIGSRVSEIGKCFGMRVIAYNKSKKRMKGVTMKSLDGVLRNSDALSLHVTDNPGNKKMISKKEIDKMKERVIIVNTVDRAIVDEKAMANAIKSGKVGGYAYEAEDLEHTPLAKIENAIGLKGFGWYTKDALENLFEIWAENIISVAKGKPIHVIK</sequence>
<evidence type="ECO:0000313" key="8">
    <source>
        <dbReference type="Proteomes" id="UP000034664"/>
    </source>
</evidence>
<keyword evidence="2 4" id="KW-0560">Oxidoreductase</keyword>
<dbReference type="InterPro" id="IPR050418">
    <property type="entry name" value="D-iso_2-hydroxyacid_DH_PdxB"/>
</dbReference>
<feature type="domain" description="D-isomer specific 2-hydroxyacid dehydrogenase catalytic" evidence="5">
    <location>
        <begin position="22"/>
        <end position="310"/>
    </location>
</feature>
<evidence type="ECO:0000256" key="2">
    <source>
        <dbReference type="ARBA" id="ARBA00023002"/>
    </source>
</evidence>
<comment type="similarity">
    <text evidence="1 4">Belongs to the D-isomer specific 2-hydroxyacid dehydrogenase family.</text>
</comment>
<keyword evidence="3" id="KW-0520">NAD</keyword>
<accession>A0A0G0T612</accession>
<proteinExistence type="inferred from homology"/>
<dbReference type="Proteomes" id="UP000034664">
    <property type="component" value="Unassembled WGS sequence"/>
</dbReference>
<dbReference type="Pfam" id="PF00389">
    <property type="entry name" value="2-Hacid_dh"/>
    <property type="match status" value="1"/>
</dbReference>
<dbReference type="SUPFAM" id="SSF52283">
    <property type="entry name" value="Formate/glycerate dehydrogenase catalytic domain-like"/>
    <property type="match status" value="1"/>
</dbReference>
<dbReference type="EMBL" id="LBZM01000005">
    <property type="protein sequence ID" value="KKR72444.1"/>
    <property type="molecule type" value="Genomic_DNA"/>
</dbReference>
<dbReference type="InterPro" id="IPR006139">
    <property type="entry name" value="D-isomer_2_OHA_DH_cat_dom"/>
</dbReference>
<dbReference type="InterPro" id="IPR036291">
    <property type="entry name" value="NAD(P)-bd_dom_sf"/>
</dbReference>
<comment type="caution">
    <text evidence="7">The sequence shown here is derived from an EMBL/GenBank/DDBJ whole genome shotgun (WGS) entry which is preliminary data.</text>
</comment>
<gene>
    <name evidence="7" type="ORF">UU14_C0005G0012</name>
</gene>
<dbReference type="Gene3D" id="3.40.50.720">
    <property type="entry name" value="NAD(P)-binding Rossmann-like Domain"/>
    <property type="match status" value="2"/>
</dbReference>
<dbReference type="Pfam" id="PF02826">
    <property type="entry name" value="2-Hacid_dh_C"/>
    <property type="match status" value="1"/>
</dbReference>
<dbReference type="GO" id="GO:0016616">
    <property type="term" value="F:oxidoreductase activity, acting on the CH-OH group of donors, NAD or NADP as acceptor"/>
    <property type="evidence" value="ECO:0007669"/>
    <property type="project" value="InterPro"/>
</dbReference>
<dbReference type="PANTHER" id="PTHR43761">
    <property type="entry name" value="D-ISOMER SPECIFIC 2-HYDROXYACID DEHYDROGENASE FAMILY PROTEIN (AFU_ORTHOLOGUE AFUA_1G13630)"/>
    <property type="match status" value="1"/>
</dbReference>
<evidence type="ECO:0000256" key="1">
    <source>
        <dbReference type="ARBA" id="ARBA00005854"/>
    </source>
</evidence>
<dbReference type="SUPFAM" id="SSF51735">
    <property type="entry name" value="NAD(P)-binding Rossmann-fold domains"/>
    <property type="match status" value="1"/>
</dbReference>
<name>A0A0G0T612_9BACT</name>
<dbReference type="PROSITE" id="PS00065">
    <property type="entry name" value="D_2_HYDROXYACID_DH_1"/>
    <property type="match status" value="1"/>
</dbReference>
<dbReference type="InterPro" id="IPR029752">
    <property type="entry name" value="D-isomer_DH_CS1"/>
</dbReference>
<feature type="domain" description="D-isomer specific 2-hydroxyacid dehydrogenase NAD-binding" evidence="6">
    <location>
        <begin position="118"/>
        <end position="277"/>
    </location>
</feature>
<evidence type="ECO:0000259" key="6">
    <source>
        <dbReference type="Pfam" id="PF02826"/>
    </source>
</evidence>
<reference evidence="7 8" key="1">
    <citation type="journal article" date="2015" name="Nature">
        <title>rRNA introns, odd ribosomes, and small enigmatic genomes across a large radiation of phyla.</title>
        <authorList>
            <person name="Brown C.T."/>
            <person name="Hug L.A."/>
            <person name="Thomas B.C."/>
            <person name="Sharon I."/>
            <person name="Castelle C.J."/>
            <person name="Singh A."/>
            <person name="Wilkins M.J."/>
            <person name="Williams K.H."/>
            <person name="Banfield J.F."/>
        </authorList>
    </citation>
    <scope>NUCLEOTIDE SEQUENCE [LARGE SCALE GENOMIC DNA]</scope>
</reference>